<dbReference type="PANTHER" id="PTHR46989:SF3">
    <property type="entry name" value="USPA DOMAIN-CONTAINING PROTEIN"/>
    <property type="match status" value="1"/>
</dbReference>
<dbReference type="PRINTS" id="PR01438">
    <property type="entry name" value="UNVRSLSTRESS"/>
</dbReference>
<accession>A0AAD9N1X6</accession>
<comment type="caution">
    <text evidence="3">The sequence shown here is derived from an EMBL/GenBank/DDBJ whole genome shotgun (WGS) entry which is preliminary data.</text>
</comment>
<proteinExistence type="predicted"/>
<dbReference type="InterPro" id="IPR006016">
    <property type="entry name" value="UspA"/>
</dbReference>
<gene>
    <name evidence="3" type="ORF">LSH36_341g06006</name>
</gene>
<dbReference type="SUPFAM" id="SSF52402">
    <property type="entry name" value="Adenine nucleotide alpha hydrolases-like"/>
    <property type="match status" value="1"/>
</dbReference>
<name>A0AAD9N1X6_9ANNE</name>
<dbReference type="PANTHER" id="PTHR46989">
    <property type="entry name" value="USP DOMAIN-CONTAINING PROTEIN"/>
    <property type="match status" value="1"/>
</dbReference>
<protein>
    <recommendedName>
        <fullName evidence="2">UspA domain-containing protein</fullName>
    </recommendedName>
</protein>
<evidence type="ECO:0000313" key="4">
    <source>
        <dbReference type="Proteomes" id="UP001208570"/>
    </source>
</evidence>
<evidence type="ECO:0000259" key="2">
    <source>
        <dbReference type="Pfam" id="PF00582"/>
    </source>
</evidence>
<dbReference type="InterPro" id="IPR014729">
    <property type="entry name" value="Rossmann-like_a/b/a_fold"/>
</dbReference>
<dbReference type="AlphaFoldDB" id="A0AAD9N1X6"/>
<feature type="coiled-coil region" evidence="1">
    <location>
        <begin position="84"/>
        <end position="111"/>
    </location>
</feature>
<dbReference type="Proteomes" id="UP001208570">
    <property type="component" value="Unassembled WGS sequence"/>
</dbReference>
<organism evidence="3 4">
    <name type="scientific">Paralvinella palmiformis</name>
    <dbReference type="NCBI Taxonomy" id="53620"/>
    <lineage>
        <taxon>Eukaryota</taxon>
        <taxon>Metazoa</taxon>
        <taxon>Spiralia</taxon>
        <taxon>Lophotrochozoa</taxon>
        <taxon>Annelida</taxon>
        <taxon>Polychaeta</taxon>
        <taxon>Sedentaria</taxon>
        <taxon>Canalipalpata</taxon>
        <taxon>Terebellida</taxon>
        <taxon>Terebelliformia</taxon>
        <taxon>Alvinellidae</taxon>
        <taxon>Paralvinella</taxon>
    </lineage>
</organism>
<keyword evidence="1" id="KW-0175">Coiled coil</keyword>
<reference evidence="3" key="1">
    <citation type="journal article" date="2023" name="Mol. Biol. Evol.">
        <title>Third-Generation Sequencing Reveals the Adaptive Role of the Epigenome in Three Deep-Sea Polychaetes.</title>
        <authorList>
            <person name="Perez M."/>
            <person name="Aroh O."/>
            <person name="Sun Y."/>
            <person name="Lan Y."/>
            <person name="Juniper S.K."/>
            <person name="Young C.R."/>
            <person name="Angers B."/>
            <person name="Qian P.Y."/>
        </authorList>
    </citation>
    <scope>NUCLEOTIDE SEQUENCE</scope>
    <source>
        <strain evidence="3">P08H-3</strain>
    </source>
</reference>
<keyword evidence="4" id="KW-1185">Reference proteome</keyword>
<dbReference type="Gene3D" id="3.40.50.620">
    <property type="entry name" value="HUPs"/>
    <property type="match status" value="1"/>
</dbReference>
<dbReference type="CDD" id="cd23659">
    <property type="entry name" value="USP_At3g01520-like"/>
    <property type="match status" value="1"/>
</dbReference>
<sequence>MIDLWTDDAVSLLIQGISIRRCERNMTDIRSGFDSLSTEDAVYSRSIQAARYMNTIHKSENKLVLLHVPEMQDGDRNRMLYLSSAAWEEALKNEKAKIKQLENKYNTKILENGLSGTVRTESGSKPGEIICRVALEETATMIVMGTRGLGKVRRTILGSVSDYVVHHAHCPVVVCRQ</sequence>
<evidence type="ECO:0000313" key="3">
    <source>
        <dbReference type="EMBL" id="KAK2152051.1"/>
    </source>
</evidence>
<dbReference type="Pfam" id="PF00582">
    <property type="entry name" value="Usp"/>
    <property type="match status" value="1"/>
</dbReference>
<dbReference type="EMBL" id="JAODUP010000341">
    <property type="protein sequence ID" value="KAK2152051.1"/>
    <property type="molecule type" value="Genomic_DNA"/>
</dbReference>
<evidence type="ECO:0000256" key="1">
    <source>
        <dbReference type="SAM" id="Coils"/>
    </source>
</evidence>
<feature type="domain" description="UspA" evidence="2">
    <location>
        <begin position="58"/>
        <end position="176"/>
    </location>
</feature>
<dbReference type="InterPro" id="IPR006015">
    <property type="entry name" value="Universal_stress_UspA"/>
</dbReference>